<dbReference type="InterPro" id="IPR001667">
    <property type="entry name" value="DDH_dom"/>
</dbReference>
<dbReference type="RefSeq" id="WP_003451668.1">
    <property type="nucleotide sequence ID" value="NC_008261.1"/>
</dbReference>
<dbReference type="InterPro" id="IPR038763">
    <property type="entry name" value="DHH_sf"/>
</dbReference>
<sequence>MQKAWKNIYCTNYISGYSPFNIKNMNKAIERLASAINNREKIVIYGGCDLDSICAISSLMLILKYLNADVEYCVSSEHEEKNYDIDEYTLREDIAFLGAELLITVGCGLKNKEVENLCNRFNIDLIIMENKRTKCIYDSTYINPSEEKCSYRYKDLTNSGLTFKLMQAIAIYYNMKRINKYLDLILIGSVSKNVKNKGENGIILKEGIQYLRYTNSIGLNAIKSFFNISDINIDSINKIVNEITPREGAISKKDNAKIIVELLTTNDKDRAEQITKYIYNEKIR</sequence>
<protein>
    <submittedName>
        <fullName evidence="2">DHH domain protein</fullName>
    </submittedName>
</protein>
<dbReference type="STRING" id="195103.CPF_2195"/>
<accession>A0A0H2YSK1</accession>
<dbReference type="KEGG" id="cpf:CPF_2195"/>
<dbReference type="Proteomes" id="UP000001823">
    <property type="component" value="Chromosome"/>
</dbReference>
<dbReference type="EMBL" id="CP000246">
    <property type="protein sequence ID" value="ABG84015.1"/>
    <property type="molecule type" value="Genomic_DNA"/>
</dbReference>
<feature type="domain" description="DDH" evidence="1">
    <location>
        <begin position="41"/>
        <end position="188"/>
    </location>
</feature>
<proteinExistence type="predicted"/>
<dbReference type="Gene3D" id="3.90.1640.30">
    <property type="match status" value="1"/>
</dbReference>
<dbReference type="HOGENOM" id="CLU_009736_0_0_9"/>
<dbReference type="PANTHER" id="PTHR30255">
    <property type="entry name" value="SINGLE-STRANDED-DNA-SPECIFIC EXONUCLEASE RECJ"/>
    <property type="match status" value="1"/>
</dbReference>
<gene>
    <name evidence="2" type="ordered locus">CPF_2195</name>
</gene>
<keyword evidence="3" id="KW-1185">Reference proteome</keyword>
<name>A0A0H2YSK1_CLOP1</name>
<dbReference type="GeneID" id="93001524"/>
<organism evidence="2 3">
    <name type="scientific">Clostridium perfringens (strain ATCC 13124 / DSM 756 / JCM 1290 / NCIMB 6125 / NCTC 8237 / Type A)</name>
    <dbReference type="NCBI Taxonomy" id="195103"/>
    <lineage>
        <taxon>Bacteria</taxon>
        <taxon>Bacillati</taxon>
        <taxon>Bacillota</taxon>
        <taxon>Clostridia</taxon>
        <taxon>Eubacteriales</taxon>
        <taxon>Clostridiaceae</taxon>
        <taxon>Clostridium</taxon>
    </lineage>
</organism>
<dbReference type="SUPFAM" id="SSF64182">
    <property type="entry name" value="DHH phosphoesterases"/>
    <property type="match status" value="1"/>
</dbReference>
<dbReference type="GO" id="GO:0004527">
    <property type="term" value="F:exonuclease activity"/>
    <property type="evidence" value="ECO:0007669"/>
    <property type="project" value="UniProtKB-KW"/>
</dbReference>
<dbReference type="eggNOG" id="COG0608">
    <property type="taxonomic scope" value="Bacteria"/>
</dbReference>
<evidence type="ECO:0000259" key="1">
    <source>
        <dbReference type="Pfam" id="PF01368"/>
    </source>
</evidence>
<dbReference type="PaxDb" id="195103-CPF_2195"/>
<dbReference type="PANTHER" id="PTHR30255:SF2">
    <property type="entry name" value="SINGLE-STRANDED-DNA-SPECIFIC EXONUCLEASE RECJ"/>
    <property type="match status" value="1"/>
</dbReference>
<reference evidence="2 3" key="1">
    <citation type="journal article" date="2006" name="Genome Res.">
        <title>Skewed genomic variability in strains of the toxigenic bacterial pathogen, Clostridium perfringens.</title>
        <authorList>
            <person name="Myers G.S."/>
            <person name="Rasko D.A."/>
            <person name="Cheung J.K."/>
            <person name="Ravel J."/>
            <person name="Seshadri R."/>
            <person name="Deboy R.T."/>
            <person name="Ren Q."/>
            <person name="Varga J."/>
            <person name="Awad M.M."/>
            <person name="Brinkac L.M."/>
            <person name="Daugherty S.C."/>
            <person name="Haft D.H."/>
            <person name="Dodson R.J."/>
            <person name="Madupu R."/>
            <person name="Nelson W.C."/>
            <person name="Rosovitz M.J."/>
            <person name="Sullivan S.A."/>
            <person name="Khouri H."/>
            <person name="Dimitrov G.I."/>
            <person name="Watkins K.L."/>
            <person name="Mulligan S."/>
            <person name="Benton J."/>
            <person name="Radune D."/>
            <person name="Fisher D.J."/>
            <person name="Atkins H.S."/>
            <person name="Hiscox T."/>
            <person name="Jost B.H."/>
            <person name="Billington S.J."/>
            <person name="Songer J.G."/>
            <person name="McClane B.A."/>
            <person name="Titball R.W."/>
            <person name="Rood J.I."/>
            <person name="Melville S.B."/>
            <person name="Paulsen I.T."/>
        </authorList>
    </citation>
    <scope>NUCLEOTIDE SEQUENCE [LARGE SCALE GENOMIC DNA]</scope>
    <source>
        <strain evidence="3">ATCC 13124 / DSM 756 / JCM 1290 / NCIMB 6125 / NCTC 8237 / S 107 / Type A</strain>
    </source>
</reference>
<dbReference type="InterPro" id="IPR051673">
    <property type="entry name" value="SSDNA_exonuclease_RecJ"/>
</dbReference>
<dbReference type="Pfam" id="PF01368">
    <property type="entry name" value="DHH"/>
    <property type="match status" value="1"/>
</dbReference>
<evidence type="ECO:0000313" key="2">
    <source>
        <dbReference type="EMBL" id="ABG84015.1"/>
    </source>
</evidence>
<dbReference type="AlphaFoldDB" id="A0A0H2YSK1"/>
<evidence type="ECO:0000313" key="3">
    <source>
        <dbReference type="Proteomes" id="UP000001823"/>
    </source>
</evidence>